<protein>
    <recommendedName>
        <fullName evidence="3">Serine hydrolase domain-containing protein</fullName>
    </recommendedName>
</protein>
<evidence type="ECO:0000256" key="2">
    <source>
        <dbReference type="SAM" id="MobiDB-lite"/>
    </source>
</evidence>
<organism evidence="4 5">
    <name type="scientific">Staphylotrichum longicolle</name>
    <dbReference type="NCBI Taxonomy" id="669026"/>
    <lineage>
        <taxon>Eukaryota</taxon>
        <taxon>Fungi</taxon>
        <taxon>Dikarya</taxon>
        <taxon>Ascomycota</taxon>
        <taxon>Pezizomycotina</taxon>
        <taxon>Sordariomycetes</taxon>
        <taxon>Sordariomycetidae</taxon>
        <taxon>Sordariales</taxon>
        <taxon>Chaetomiaceae</taxon>
        <taxon>Staphylotrichum</taxon>
    </lineage>
</organism>
<dbReference type="GO" id="GO:0019748">
    <property type="term" value="P:secondary metabolic process"/>
    <property type="evidence" value="ECO:0007669"/>
    <property type="project" value="TreeGrafter"/>
</dbReference>
<dbReference type="InterPro" id="IPR050593">
    <property type="entry name" value="LovG"/>
</dbReference>
<evidence type="ECO:0000259" key="3">
    <source>
        <dbReference type="Pfam" id="PF03959"/>
    </source>
</evidence>
<dbReference type="InterPro" id="IPR029058">
    <property type="entry name" value="AB_hydrolase_fold"/>
</dbReference>
<feature type="region of interest" description="Disordered" evidence="2">
    <location>
        <begin position="253"/>
        <end position="276"/>
    </location>
</feature>
<dbReference type="EMBL" id="JAHCVI010000006">
    <property type="protein sequence ID" value="KAG7284589.1"/>
    <property type="molecule type" value="Genomic_DNA"/>
</dbReference>
<proteinExistence type="predicted"/>
<dbReference type="GO" id="GO:0005634">
    <property type="term" value="C:nucleus"/>
    <property type="evidence" value="ECO:0007669"/>
    <property type="project" value="TreeGrafter"/>
</dbReference>
<feature type="domain" description="Serine hydrolase" evidence="3">
    <location>
        <begin position="2"/>
        <end position="239"/>
    </location>
</feature>
<dbReference type="Pfam" id="PF03959">
    <property type="entry name" value="FSH1"/>
    <property type="match status" value="1"/>
</dbReference>
<evidence type="ECO:0000313" key="5">
    <source>
        <dbReference type="Proteomes" id="UP001197093"/>
    </source>
</evidence>
<dbReference type="GO" id="GO:0005737">
    <property type="term" value="C:cytoplasm"/>
    <property type="evidence" value="ECO:0007669"/>
    <property type="project" value="TreeGrafter"/>
</dbReference>
<keyword evidence="1" id="KW-0378">Hydrolase</keyword>
<dbReference type="AlphaFoldDB" id="A0AAD4ENZ5"/>
<dbReference type="GO" id="GO:0016787">
    <property type="term" value="F:hydrolase activity"/>
    <property type="evidence" value="ECO:0007669"/>
    <property type="project" value="UniProtKB-KW"/>
</dbReference>
<keyword evidence="5" id="KW-1185">Reference proteome</keyword>
<name>A0AAD4ENZ5_9PEZI</name>
<dbReference type="Proteomes" id="UP001197093">
    <property type="component" value="Unassembled WGS sequence"/>
</dbReference>
<dbReference type="PANTHER" id="PTHR48070:SF4">
    <property type="entry name" value="ESTERASE ALNB"/>
    <property type="match status" value="1"/>
</dbReference>
<accession>A0AAD4ENZ5</accession>
<gene>
    <name evidence="4" type="ORF">NEMBOFW57_010967</name>
</gene>
<sequence>MKFLCLPGAYGSAKVKNFRVQLGPLADELEGRGLASFTYTQGSHEVEPPAGWEDYFGARPLYRFLDTRRGDNFENLRRLRHMPYSMNAEDAMRMFQNCGEGEDWHQQVWRDAMDDVFKTLDENPDVDAIIGYSEGAMVGASLVVEEAMREQRTGIKPRIKFAVFISGSPPLKFEGGDRVVAQLADEAGTVITIPTFHIFGCDDAFLGGAVALYNVCEPSNSTMFDHGLGHIVPRDAENVRILSDILQEIIPGIDDKSQQNDTGSADSAPATDEATNCKPVLHRDVSVLE</sequence>
<comment type="caution">
    <text evidence="4">The sequence shown here is derived from an EMBL/GenBank/DDBJ whole genome shotgun (WGS) entry which is preliminary data.</text>
</comment>
<dbReference type="InterPro" id="IPR005645">
    <property type="entry name" value="FSH-like_dom"/>
</dbReference>
<dbReference type="SUPFAM" id="SSF53474">
    <property type="entry name" value="alpha/beta-Hydrolases"/>
    <property type="match status" value="1"/>
</dbReference>
<dbReference type="Gene3D" id="3.40.50.1820">
    <property type="entry name" value="alpha/beta hydrolase"/>
    <property type="match status" value="1"/>
</dbReference>
<reference evidence="4" key="1">
    <citation type="submission" date="2023-02" db="EMBL/GenBank/DDBJ databases">
        <authorList>
            <person name="Palmer J.M."/>
        </authorList>
    </citation>
    <scope>NUCLEOTIDE SEQUENCE</scope>
    <source>
        <strain evidence="4">FW57</strain>
    </source>
</reference>
<dbReference type="PANTHER" id="PTHR48070">
    <property type="entry name" value="ESTERASE OVCA2"/>
    <property type="match status" value="1"/>
</dbReference>
<evidence type="ECO:0000256" key="1">
    <source>
        <dbReference type="ARBA" id="ARBA00022801"/>
    </source>
</evidence>
<evidence type="ECO:0000313" key="4">
    <source>
        <dbReference type="EMBL" id="KAG7284589.1"/>
    </source>
</evidence>